<reference evidence="1" key="1">
    <citation type="submission" date="2023-10" db="EMBL/GenBank/DDBJ databases">
        <title>Genome assemblies of two species of porcelain crab, Petrolisthes cinctipes and Petrolisthes manimaculis (Anomura: Porcellanidae).</title>
        <authorList>
            <person name="Angst P."/>
        </authorList>
    </citation>
    <scope>NUCLEOTIDE SEQUENCE</scope>
    <source>
        <strain evidence="1">PB745_01</strain>
        <tissue evidence="1">Gill</tissue>
    </source>
</reference>
<evidence type="ECO:0000313" key="2">
    <source>
        <dbReference type="Proteomes" id="UP001286313"/>
    </source>
</evidence>
<dbReference type="AlphaFoldDB" id="A0AAE1BFU2"/>
<keyword evidence="2" id="KW-1185">Reference proteome</keyword>
<evidence type="ECO:0000313" key="1">
    <source>
        <dbReference type="EMBL" id="KAK3849383.1"/>
    </source>
</evidence>
<gene>
    <name evidence="1" type="ORF">Pcinc_043863</name>
</gene>
<proteinExistence type="predicted"/>
<accession>A0AAE1BFU2</accession>
<dbReference type="Proteomes" id="UP001286313">
    <property type="component" value="Unassembled WGS sequence"/>
</dbReference>
<sequence>MRVGGWRAAPPATPLITLTSNFSRCSHHHPAAPPRPAPPRPETLTGWWRPLLPTSCLISLTGVGGGRAGRVMRVTKSGPQDSVEGTVTRGRVMDAMELLALNTRLTPFVI</sequence>
<comment type="caution">
    <text evidence="1">The sequence shown here is derived from an EMBL/GenBank/DDBJ whole genome shotgun (WGS) entry which is preliminary data.</text>
</comment>
<protein>
    <submittedName>
        <fullName evidence="1">Uncharacterized protein</fullName>
    </submittedName>
</protein>
<dbReference type="EMBL" id="JAWQEG010008961">
    <property type="protein sequence ID" value="KAK3849383.1"/>
    <property type="molecule type" value="Genomic_DNA"/>
</dbReference>
<name>A0AAE1BFU2_PETCI</name>
<organism evidence="1 2">
    <name type="scientific">Petrolisthes cinctipes</name>
    <name type="common">Flat porcelain crab</name>
    <dbReference type="NCBI Taxonomy" id="88211"/>
    <lineage>
        <taxon>Eukaryota</taxon>
        <taxon>Metazoa</taxon>
        <taxon>Ecdysozoa</taxon>
        <taxon>Arthropoda</taxon>
        <taxon>Crustacea</taxon>
        <taxon>Multicrustacea</taxon>
        <taxon>Malacostraca</taxon>
        <taxon>Eumalacostraca</taxon>
        <taxon>Eucarida</taxon>
        <taxon>Decapoda</taxon>
        <taxon>Pleocyemata</taxon>
        <taxon>Anomura</taxon>
        <taxon>Galatheoidea</taxon>
        <taxon>Porcellanidae</taxon>
        <taxon>Petrolisthes</taxon>
    </lineage>
</organism>